<reference evidence="3" key="1">
    <citation type="submission" date="2014-05" db="EMBL/GenBank/DDBJ databases">
        <title>The transcriptome of the halophilic microalga Tetraselmis sp. GSL018 isolated from the Great Salt Lake, Utah.</title>
        <authorList>
            <person name="Jinkerson R.E."/>
            <person name="D'Adamo S."/>
            <person name="Posewitz M.C."/>
        </authorList>
    </citation>
    <scope>NUCLEOTIDE SEQUENCE</scope>
    <source>
        <strain evidence="3">GSL018</strain>
    </source>
</reference>
<dbReference type="AlphaFoldDB" id="A0A061QUP9"/>
<dbReference type="Pfam" id="PF02383">
    <property type="entry name" value="Syja_N"/>
    <property type="match status" value="1"/>
</dbReference>
<protein>
    <submittedName>
        <fullName evidence="3">Phosphoinositide phosphatase</fullName>
    </submittedName>
</protein>
<gene>
    <name evidence="3" type="ORF">TSPGSL018_24165</name>
</gene>
<proteinExistence type="predicted"/>
<organism evidence="3">
    <name type="scientific">Tetraselmis sp. GSL018</name>
    <dbReference type="NCBI Taxonomy" id="582737"/>
    <lineage>
        <taxon>Eukaryota</taxon>
        <taxon>Viridiplantae</taxon>
        <taxon>Chlorophyta</taxon>
        <taxon>core chlorophytes</taxon>
        <taxon>Chlorodendrophyceae</taxon>
        <taxon>Chlorodendrales</taxon>
        <taxon>Chlorodendraceae</taxon>
        <taxon>Tetraselmis</taxon>
    </lineage>
</organism>
<sequence>MASDQLDTSIAYGIFEDTIFLSVSARPPPASAGSTVFVRFCLSNGVISRCAEPPLKLSEKAHGIAGASKVGGSWALVLITNTEQVGVIRGSEIRRVLATHVLALPSSGSGEPGDTDLGRLELLRAGLSPKVYGEGLSRGSDLTASLQRQSEGPRRREGARQFLWNAHLVAPFDGAGLGGAVERLIMGSVRVARGLEWPRGGETIRGSVAVVSRRSTRRAGCRHWRRGASAEGHAANFVETEQIVCLEDGGSEPEAVASFVQVRGSIPILWMQPPDLRFKPRTHIGPDAASCAALARHFEDLHEQYGKVTVLSLVSASGAEGRLQEAFVRALGELGASSHLDAPTQLRFDVHSECGALANSGFAEKLLRKVEPHLDSTGIFFQSGGEVRQRQGGVVRTNCFDSLDRTNMAQAVLAGRVLGRALGLLGVPGQSALPEPLRRLWAEHGDELARQYAGTGAMKSHFTRTGRVSLLGLADDLRKATLRYFRNCFEDGRKQDAIDAVLGNEDEDGGPNPARAPPPLPVLPGWQAMLLIAISAAGTSLLASRGSWPAVALAVATVAALAARAPAAICRPTLCPAAHKQW</sequence>
<feature type="compositionally biased region" description="Polar residues" evidence="1">
    <location>
        <begin position="140"/>
        <end position="150"/>
    </location>
</feature>
<feature type="domain" description="SAC" evidence="2">
    <location>
        <begin position="136"/>
        <end position="454"/>
    </location>
</feature>
<name>A0A061QUP9_9CHLO</name>
<dbReference type="GO" id="GO:0046856">
    <property type="term" value="P:phosphatidylinositol dephosphorylation"/>
    <property type="evidence" value="ECO:0007669"/>
    <property type="project" value="TreeGrafter"/>
</dbReference>
<feature type="region of interest" description="Disordered" evidence="1">
    <location>
        <begin position="135"/>
        <end position="154"/>
    </location>
</feature>
<dbReference type="InterPro" id="IPR002013">
    <property type="entry name" value="SAC_dom"/>
</dbReference>
<dbReference type="GO" id="GO:0005783">
    <property type="term" value="C:endoplasmic reticulum"/>
    <property type="evidence" value="ECO:0007669"/>
    <property type="project" value="TreeGrafter"/>
</dbReference>
<dbReference type="PROSITE" id="PS50275">
    <property type="entry name" value="SAC"/>
    <property type="match status" value="1"/>
</dbReference>
<dbReference type="GO" id="GO:0043812">
    <property type="term" value="F:phosphatidylinositol-4-phosphate phosphatase activity"/>
    <property type="evidence" value="ECO:0007669"/>
    <property type="project" value="TreeGrafter"/>
</dbReference>
<dbReference type="PANTHER" id="PTHR45662:SF2">
    <property type="entry name" value="PHOSPHATIDYLINOSITOL-3-PHOSPHATASE SAC1"/>
    <property type="match status" value="1"/>
</dbReference>
<accession>A0A061QUP9</accession>
<evidence type="ECO:0000259" key="2">
    <source>
        <dbReference type="PROSITE" id="PS50275"/>
    </source>
</evidence>
<dbReference type="EMBL" id="GBEZ01024889">
    <property type="protein sequence ID" value="JAC62144.1"/>
    <property type="molecule type" value="Transcribed_RNA"/>
</dbReference>
<dbReference type="PANTHER" id="PTHR45662">
    <property type="entry name" value="PHOSPHATIDYLINOSITIDE PHOSPHATASE SAC1"/>
    <property type="match status" value="1"/>
</dbReference>
<evidence type="ECO:0000256" key="1">
    <source>
        <dbReference type="SAM" id="MobiDB-lite"/>
    </source>
</evidence>
<evidence type="ECO:0000313" key="3">
    <source>
        <dbReference type="EMBL" id="JAC62144.1"/>
    </source>
</evidence>